<comment type="caution">
    <text evidence="2">The sequence shown here is derived from an EMBL/GenBank/DDBJ whole genome shotgun (WGS) entry which is preliminary data.</text>
</comment>
<dbReference type="AlphaFoldDB" id="A0A2M8G1K3"/>
<name>A0A2M8G1K3_9BACT</name>
<evidence type="ECO:0000313" key="2">
    <source>
        <dbReference type="EMBL" id="PJC65529.1"/>
    </source>
</evidence>
<keyword evidence="1" id="KW-0472">Membrane</keyword>
<reference evidence="3" key="1">
    <citation type="submission" date="2017-09" db="EMBL/GenBank/DDBJ databases">
        <title>Depth-based differentiation of microbial function through sediment-hosted aquifers and enrichment of novel symbionts in the deep terrestrial subsurface.</title>
        <authorList>
            <person name="Probst A.J."/>
            <person name="Ladd B."/>
            <person name="Jarett J.K."/>
            <person name="Geller-Mcgrath D.E."/>
            <person name="Sieber C.M.K."/>
            <person name="Emerson J.B."/>
            <person name="Anantharaman K."/>
            <person name="Thomas B.C."/>
            <person name="Malmstrom R."/>
            <person name="Stieglmeier M."/>
            <person name="Klingl A."/>
            <person name="Woyke T."/>
            <person name="Ryan C.M."/>
            <person name="Banfield J.F."/>
        </authorList>
    </citation>
    <scope>NUCLEOTIDE SEQUENCE [LARGE SCALE GENOMIC DNA]</scope>
</reference>
<accession>A0A2M8G1K3</accession>
<keyword evidence="1" id="KW-1133">Transmembrane helix</keyword>
<gene>
    <name evidence="2" type="ORF">CO020_00140</name>
</gene>
<protein>
    <submittedName>
        <fullName evidence="2">Uncharacterized protein</fullName>
    </submittedName>
</protein>
<organism evidence="2 3">
    <name type="scientific">Candidatus Colwellbacteria bacterium CG_4_9_14_0_2_um_filter_50_12</name>
    <dbReference type="NCBI Taxonomy" id="1974538"/>
    <lineage>
        <taxon>Bacteria</taxon>
        <taxon>Candidatus Colwelliibacteriota</taxon>
    </lineage>
</organism>
<dbReference type="Proteomes" id="UP000229674">
    <property type="component" value="Unassembled WGS sequence"/>
</dbReference>
<feature type="transmembrane region" description="Helical" evidence="1">
    <location>
        <begin position="6"/>
        <end position="26"/>
    </location>
</feature>
<dbReference type="EMBL" id="PFQX01000005">
    <property type="protein sequence ID" value="PJC65529.1"/>
    <property type="molecule type" value="Genomic_DNA"/>
</dbReference>
<sequence>MKNFTQLEALLLVVSVILLGFVIMLMTYRGPMVVLRADGNSLSRYIESGPVGMKCENEKGDVVIAQSHFFGPAWMLYVSDMRAYPHSYLFGITCKTNYGLAPTVTAAYTSPF</sequence>
<keyword evidence="1" id="KW-0812">Transmembrane</keyword>
<evidence type="ECO:0000256" key="1">
    <source>
        <dbReference type="SAM" id="Phobius"/>
    </source>
</evidence>
<evidence type="ECO:0000313" key="3">
    <source>
        <dbReference type="Proteomes" id="UP000229674"/>
    </source>
</evidence>
<proteinExistence type="predicted"/>